<evidence type="ECO:0000256" key="3">
    <source>
        <dbReference type="ARBA" id="ARBA00022692"/>
    </source>
</evidence>
<dbReference type="InterPro" id="IPR050352">
    <property type="entry name" value="ABCG_transporters"/>
</dbReference>
<dbReference type="Gramene" id="OE9A105082T1">
    <property type="protein sequence ID" value="OE9A105082C1"/>
    <property type="gene ID" value="OE9A105082"/>
</dbReference>
<dbReference type="OrthoDB" id="66620at2759"/>
<evidence type="ECO:0000313" key="9">
    <source>
        <dbReference type="Proteomes" id="UP000594638"/>
    </source>
</evidence>
<dbReference type="GO" id="GO:0005886">
    <property type="term" value="C:plasma membrane"/>
    <property type="evidence" value="ECO:0007669"/>
    <property type="project" value="TreeGrafter"/>
</dbReference>
<evidence type="ECO:0000256" key="5">
    <source>
        <dbReference type="ARBA" id="ARBA00023136"/>
    </source>
</evidence>
<keyword evidence="3 6" id="KW-0812">Transmembrane</keyword>
<dbReference type="EMBL" id="CACTIH010001928">
    <property type="protein sequence ID" value="CAA2969008.1"/>
    <property type="molecule type" value="Genomic_DNA"/>
</dbReference>
<evidence type="ECO:0000259" key="7">
    <source>
        <dbReference type="Pfam" id="PF01061"/>
    </source>
</evidence>
<proteinExistence type="predicted"/>
<evidence type="ECO:0000256" key="2">
    <source>
        <dbReference type="ARBA" id="ARBA00022448"/>
    </source>
</evidence>
<dbReference type="GO" id="GO:0140359">
    <property type="term" value="F:ABC-type transporter activity"/>
    <property type="evidence" value="ECO:0007669"/>
    <property type="project" value="InterPro"/>
</dbReference>
<keyword evidence="9" id="KW-1185">Reference proteome</keyword>
<dbReference type="AlphaFoldDB" id="A0A8S0QTC2"/>
<feature type="transmembrane region" description="Helical" evidence="6">
    <location>
        <begin position="55"/>
        <end position="76"/>
    </location>
</feature>
<dbReference type="PANTHER" id="PTHR48041">
    <property type="entry name" value="ABC TRANSPORTER G FAMILY MEMBER 28"/>
    <property type="match status" value="1"/>
</dbReference>
<accession>A0A8S0QTC2</accession>
<feature type="domain" description="ABC-2 type transporter transmembrane" evidence="7">
    <location>
        <begin position="41"/>
        <end position="117"/>
    </location>
</feature>
<sequence>MNQRIMNIGRALAGVQVIRRALQVAFKNIHQGYPTENLVRFLKAGDGNVSEAHKMVGFFFFYFGFWGFYPLFQAIFTSPQEHMMLQKERSSGMYRLSSYFMAPTSGDLPMELILPTVSP</sequence>
<evidence type="ECO:0000256" key="1">
    <source>
        <dbReference type="ARBA" id="ARBA00004141"/>
    </source>
</evidence>
<keyword evidence="5 6" id="KW-0472">Membrane</keyword>
<evidence type="ECO:0000256" key="4">
    <source>
        <dbReference type="ARBA" id="ARBA00022989"/>
    </source>
</evidence>
<evidence type="ECO:0000313" key="8">
    <source>
        <dbReference type="EMBL" id="CAA2969008.1"/>
    </source>
</evidence>
<dbReference type="Proteomes" id="UP000594638">
    <property type="component" value="Unassembled WGS sequence"/>
</dbReference>
<gene>
    <name evidence="8" type="ORF">OLEA9_A105082</name>
</gene>
<dbReference type="InterPro" id="IPR013525">
    <property type="entry name" value="ABC2_TM"/>
</dbReference>
<keyword evidence="2" id="KW-0813">Transport</keyword>
<comment type="caution">
    <text evidence="8">The sequence shown here is derived from an EMBL/GenBank/DDBJ whole genome shotgun (WGS) entry which is preliminary data.</text>
</comment>
<name>A0A8S0QTC2_OLEEU</name>
<reference evidence="8 9" key="1">
    <citation type="submission" date="2019-12" db="EMBL/GenBank/DDBJ databases">
        <authorList>
            <person name="Alioto T."/>
            <person name="Alioto T."/>
            <person name="Gomez Garrido J."/>
        </authorList>
    </citation>
    <scope>NUCLEOTIDE SEQUENCE [LARGE SCALE GENOMIC DNA]</scope>
</reference>
<protein>
    <submittedName>
        <fullName evidence="8">ABC transporter G family member 9</fullName>
    </submittedName>
</protein>
<dbReference type="PANTHER" id="PTHR48041:SF22">
    <property type="entry name" value="ABC TRANSPORTER G FAMILY MEMBER 9"/>
    <property type="match status" value="1"/>
</dbReference>
<organism evidence="8 9">
    <name type="scientific">Olea europaea subsp. europaea</name>
    <dbReference type="NCBI Taxonomy" id="158383"/>
    <lineage>
        <taxon>Eukaryota</taxon>
        <taxon>Viridiplantae</taxon>
        <taxon>Streptophyta</taxon>
        <taxon>Embryophyta</taxon>
        <taxon>Tracheophyta</taxon>
        <taxon>Spermatophyta</taxon>
        <taxon>Magnoliopsida</taxon>
        <taxon>eudicotyledons</taxon>
        <taxon>Gunneridae</taxon>
        <taxon>Pentapetalae</taxon>
        <taxon>asterids</taxon>
        <taxon>lamiids</taxon>
        <taxon>Lamiales</taxon>
        <taxon>Oleaceae</taxon>
        <taxon>Oleeae</taxon>
        <taxon>Olea</taxon>
    </lineage>
</organism>
<keyword evidence="4 6" id="KW-1133">Transmembrane helix</keyword>
<comment type="subcellular location">
    <subcellularLocation>
        <location evidence="1">Membrane</location>
        <topology evidence="1">Multi-pass membrane protein</topology>
    </subcellularLocation>
</comment>
<dbReference type="Pfam" id="PF01061">
    <property type="entry name" value="ABC2_membrane"/>
    <property type="match status" value="1"/>
</dbReference>
<evidence type="ECO:0000256" key="6">
    <source>
        <dbReference type="SAM" id="Phobius"/>
    </source>
</evidence>